<keyword evidence="1" id="KW-1133">Transmembrane helix</keyword>
<dbReference type="AlphaFoldDB" id="A0A8J2Z323"/>
<evidence type="ECO:0000313" key="3">
    <source>
        <dbReference type="Proteomes" id="UP000636949"/>
    </source>
</evidence>
<accession>A0A8J2Z323</accession>
<proteinExistence type="predicted"/>
<dbReference type="InterPro" id="IPR021055">
    <property type="entry name" value="T4BSS_IcmL/DotI"/>
</dbReference>
<dbReference type="Pfam" id="PF11393">
    <property type="entry name" value="T4BSS_DotI_IcmL"/>
    <property type="match status" value="1"/>
</dbReference>
<keyword evidence="3" id="KW-1185">Reference proteome</keyword>
<evidence type="ECO:0000256" key="1">
    <source>
        <dbReference type="SAM" id="Phobius"/>
    </source>
</evidence>
<reference evidence="2" key="2">
    <citation type="submission" date="2020-09" db="EMBL/GenBank/DDBJ databases">
        <authorList>
            <person name="Sun Q."/>
            <person name="Zhou Y."/>
        </authorList>
    </citation>
    <scope>NUCLEOTIDE SEQUENCE</scope>
    <source>
        <strain evidence="2">CGMCC 1.15758</strain>
    </source>
</reference>
<protein>
    <submittedName>
        <fullName evidence="2">Uncharacterized protein</fullName>
    </submittedName>
</protein>
<keyword evidence="1" id="KW-0812">Transmembrane</keyword>
<name>A0A8J2Z323_9GAMM</name>
<dbReference type="Proteomes" id="UP000636949">
    <property type="component" value="Unassembled WGS sequence"/>
</dbReference>
<reference evidence="2" key="1">
    <citation type="journal article" date="2014" name="Int. J. Syst. Evol. Microbiol.">
        <title>Complete genome sequence of Corynebacterium casei LMG S-19264T (=DSM 44701T), isolated from a smear-ripened cheese.</title>
        <authorList>
            <consortium name="US DOE Joint Genome Institute (JGI-PGF)"/>
            <person name="Walter F."/>
            <person name="Albersmeier A."/>
            <person name="Kalinowski J."/>
            <person name="Ruckert C."/>
        </authorList>
    </citation>
    <scope>NUCLEOTIDE SEQUENCE</scope>
    <source>
        <strain evidence="2">CGMCC 1.15758</strain>
    </source>
</reference>
<sequence length="197" mass="22477">MGRKDKLTSKKILLSTAITMLISIIGIVIAIILIEKRNNVQYYLVTPQKNVVAIKTYNDPVIYGDMIIESFAKVVTRRMLTYDYGNVFLNLEKSFQDYFTPSGFENISQNALKQIKYIHQNKILSSITFLDEPKIVWWEANTDGYIWIVQLKILMTAYNVDTQRQAAYVITMAITKSPGMLNPDGLGVTGFYMSPII</sequence>
<keyword evidence="1" id="KW-0472">Membrane</keyword>
<organism evidence="2 3">
    <name type="scientific">Cysteiniphilum litorale</name>
    <dbReference type="NCBI Taxonomy" id="2056700"/>
    <lineage>
        <taxon>Bacteria</taxon>
        <taxon>Pseudomonadati</taxon>
        <taxon>Pseudomonadota</taxon>
        <taxon>Gammaproteobacteria</taxon>
        <taxon>Thiotrichales</taxon>
        <taxon>Fastidiosibacteraceae</taxon>
        <taxon>Cysteiniphilum</taxon>
    </lineage>
</organism>
<comment type="caution">
    <text evidence="2">The sequence shown here is derived from an EMBL/GenBank/DDBJ whole genome shotgun (WGS) entry which is preliminary data.</text>
</comment>
<feature type="transmembrane region" description="Helical" evidence="1">
    <location>
        <begin position="12"/>
        <end position="34"/>
    </location>
</feature>
<dbReference type="EMBL" id="BMJS01000004">
    <property type="protein sequence ID" value="GGF91936.1"/>
    <property type="molecule type" value="Genomic_DNA"/>
</dbReference>
<gene>
    <name evidence="2" type="ORF">GCM10010995_06350</name>
</gene>
<evidence type="ECO:0000313" key="2">
    <source>
        <dbReference type="EMBL" id="GGF91936.1"/>
    </source>
</evidence>